<dbReference type="PIRSF" id="PIRSF015750">
    <property type="entry name" value="Ribfl_synth_arc"/>
    <property type="match status" value="1"/>
</dbReference>
<dbReference type="Gene3D" id="3.40.50.960">
    <property type="entry name" value="Lumazine/riboflavin synthase"/>
    <property type="match status" value="1"/>
</dbReference>
<protein>
    <recommendedName>
        <fullName evidence="5 8">Riboflavin synthase</fullName>
        <ecNumber evidence="4 8">2.5.1.9</ecNumber>
    </recommendedName>
</protein>
<dbReference type="EMBL" id="NMUF01000006">
    <property type="protein sequence ID" value="RFA99458.1"/>
    <property type="molecule type" value="Genomic_DNA"/>
</dbReference>
<reference evidence="13 14" key="1">
    <citation type="submission" date="2017-07" db="EMBL/GenBank/DDBJ databases">
        <title>Draft genome sequence of aerobic hyperthermophilic archaea, Pyrobaculum aerophilum YKB31 and YKB32.</title>
        <authorList>
            <person name="Mochizuki T."/>
            <person name="Berliner A.J."/>
            <person name="Yoshida-Takashima Y."/>
            <person name="Takaki Y."/>
            <person name="Nunoura T."/>
            <person name="Takai K."/>
        </authorList>
    </citation>
    <scope>NUCLEOTIDE SEQUENCE [LARGE SCALE GENOMIC DNA]</scope>
    <source>
        <strain evidence="11 14">YKB31</strain>
        <strain evidence="12 13">YKB32</strain>
    </source>
</reference>
<dbReference type="CDD" id="cd09210">
    <property type="entry name" value="Riboflavin_synthase_archaeal"/>
    <property type="match status" value="1"/>
</dbReference>
<dbReference type="Pfam" id="PF00885">
    <property type="entry name" value="DMRL_synthase"/>
    <property type="match status" value="1"/>
</dbReference>
<accession>A0A371R1Y5</accession>
<dbReference type="OMA" id="QLMTNTH"/>
<dbReference type="NCBIfam" id="TIGR01506">
    <property type="entry name" value="ribC_arch"/>
    <property type="match status" value="1"/>
</dbReference>
<comment type="similarity">
    <text evidence="3 9">Belongs to the DMRL synthase family.</text>
</comment>
<dbReference type="AlphaFoldDB" id="A0A371R1Y5"/>
<dbReference type="OrthoDB" id="23911at2157"/>
<dbReference type="GO" id="GO:0009231">
    <property type="term" value="P:riboflavin biosynthetic process"/>
    <property type="evidence" value="ECO:0007669"/>
    <property type="project" value="UniProtKB-UniPathway"/>
</dbReference>
<dbReference type="Proteomes" id="UP000256877">
    <property type="component" value="Unassembled WGS sequence"/>
</dbReference>
<dbReference type="SUPFAM" id="SSF52121">
    <property type="entry name" value="Lumazine synthase"/>
    <property type="match status" value="1"/>
</dbReference>
<evidence type="ECO:0000256" key="4">
    <source>
        <dbReference type="ARBA" id="ARBA00012827"/>
    </source>
</evidence>
<sequence length="152" mass="16594">MTCIGVVDTTFARVNMGAVAIDEIKNLLPNATVKRITVPGIKNTVWGALRLIRDGCDAVIVLGWVGPTPVDKYSYLATSIGLMQLQIETGALILDVTVHEEEGGGDEKKLKEIALDRTRKHVWNLVEMLRGGLERYAGKGLRQGYPHAGEII</sequence>
<evidence type="ECO:0000256" key="3">
    <source>
        <dbReference type="ARBA" id="ARBA00007424"/>
    </source>
</evidence>
<evidence type="ECO:0000313" key="10">
    <source>
        <dbReference type="EMBL" id="HII46546.1"/>
    </source>
</evidence>
<dbReference type="GeneID" id="1464212"/>
<reference evidence="10" key="2">
    <citation type="journal article" date="2020" name="bioRxiv">
        <title>A rank-normalized archaeal taxonomy based on genome phylogeny resolves widespread incomplete and uneven classifications.</title>
        <authorList>
            <person name="Rinke C."/>
            <person name="Chuvochina M."/>
            <person name="Mussig A.J."/>
            <person name="Chaumeil P.-A."/>
            <person name="Waite D.W."/>
            <person name="Whitman W.B."/>
            <person name="Parks D.H."/>
            <person name="Hugenholtz P."/>
        </authorList>
    </citation>
    <scope>NUCLEOTIDE SEQUENCE</scope>
    <source>
        <strain evidence="10">UBA8839</strain>
    </source>
</reference>
<dbReference type="InterPro" id="IPR006399">
    <property type="entry name" value="Ribfl_synth_arc"/>
</dbReference>
<comment type="caution">
    <text evidence="11">The sequence shown here is derived from an EMBL/GenBank/DDBJ whole genome shotgun (WGS) entry which is preliminary data.</text>
</comment>
<evidence type="ECO:0000313" key="14">
    <source>
        <dbReference type="Proteomes" id="UP000257123"/>
    </source>
</evidence>
<evidence type="ECO:0000256" key="5">
    <source>
        <dbReference type="ARBA" id="ARBA00013950"/>
    </source>
</evidence>
<evidence type="ECO:0000313" key="12">
    <source>
        <dbReference type="EMBL" id="RFA99458.1"/>
    </source>
</evidence>
<proteinExistence type="inferred from homology"/>
<name>A0A371R1Y5_9CREN</name>
<keyword evidence="7 9" id="KW-0808">Transferase</keyword>
<evidence type="ECO:0000256" key="7">
    <source>
        <dbReference type="ARBA" id="ARBA00022679"/>
    </source>
</evidence>
<dbReference type="GO" id="GO:0004746">
    <property type="term" value="F:riboflavin synthase activity"/>
    <property type="evidence" value="ECO:0007669"/>
    <property type="project" value="UniProtKB-UniRule"/>
</dbReference>
<evidence type="ECO:0000256" key="2">
    <source>
        <dbReference type="ARBA" id="ARBA00004887"/>
    </source>
</evidence>
<dbReference type="InterPro" id="IPR002180">
    <property type="entry name" value="LS/RS"/>
</dbReference>
<dbReference type="EMBL" id="DUJP01000015">
    <property type="protein sequence ID" value="HII46546.1"/>
    <property type="molecule type" value="Genomic_DNA"/>
</dbReference>
<dbReference type="Proteomes" id="UP000651120">
    <property type="component" value="Unassembled WGS sequence"/>
</dbReference>
<gene>
    <name evidence="11" type="ORF">CGL51_02545</name>
    <name evidence="12" type="ORF">CGL52_03635</name>
    <name evidence="10" type="ORF">HA333_03600</name>
</gene>
<comment type="pathway">
    <text evidence="2">Cofactor biosynthesis; riboflavin biosynthesis; riboflavin from 2-hydroxy-3-oxobutyl phosphate and 5-amino-6-(D-ribitylamino)uracil: step 2/2.</text>
</comment>
<dbReference type="RefSeq" id="WP_011008358.1">
    <property type="nucleotide sequence ID" value="NZ_DAIOPL010000001.1"/>
</dbReference>
<comment type="catalytic activity">
    <reaction evidence="1 9">
        <text>2 6,7-dimethyl-8-(1-D-ribityl)lumazine + H(+) = 5-amino-6-(D-ribitylamino)uracil + riboflavin</text>
        <dbReference type="Rhea" id="RHEA:20772"/>
        <dbReference type="ChEBI" id="CHEBI:15378"/>
        <dbReference type="ChEBI" id="CHEBI:15934"/>
        <dbReference type="ChEBI" id="CHEBI:57986"/>
        <dbReference type="ChEBI" id="CHEBI:58201"/>
        <dbReference type="EC" id="2.5.1.9"/>
    </reaction>
</comment>
<dbReference type="EC" id="2.5.1.9" evidence="4 8"/>
<dbReference type="Proteomes" id="UP000257123">
    <property type="component" value="Unassembled WGS sequence"/>
</dbReference>
<evidence type="ECO:0000313" key="13">
    <source>
        <dbReference type="Proteomes" id="UP000256877"/>
    </source>
</evidence>
<evidence type="ECO:0000256" key="8">
    <source>
        <dbReference type="NCBIfam" id="TIGR01506"/>
    </source>
</evidence>
<organism evidence="11 14">
    <name type="scientific">Pyrobaculum aerophilum</name>
    <dbReference type="NCBI Taxonomy" id="13773"/>
    <lineage>
        <taxon>Archaea</taxon>
        <taxon>Thermoproteota</taxon>
        <taxon>Thermoprotei</taxon>
        <taxon>Thermoproteales</taxon>
        <taxon>Thermoproteaceae</taxon>
        <taxon>Pyrobaculum</taxon>
    </lineage>
</organism>
<dbReference type="UniPathway" id="UPA00275">
    <property type="reaction ID" value="UER00405"/>
</dbReference>
<evidence type="ECO:0000256" key="9">
    <source>
        <dbReference type="PIRNR" id="PIRNR015750"/>
    </source>
</evidence>
<dbReference type="InterPro" id="IPR036467">
    <property type="entry name" value="LS/RS_sf"/>
</dbReference>
<dbReference type="GO" id="GO:0009349">
    <property type="term" value="C:riboflavin synthase complex"/>
    <property type="evidence" value="ECO:0007669"/>
    <property type="project" value="InterPro"/>
</dbReference>
<keyword evidence="6 9" id="KW-0686">Riboflavin biosynthesis</keyword>
<dbReference type="EMBL" id="NMUE01000005">
    <property type="protein sequence ID" value="RFA97549.1"/>
    <property type="molecule type" value="Genomic_DNA"/>
</dbReference>
<evidence type="ECO:0000256" key="1">
    <source>
        <dbReference type="ARBA" id="ARBA00000968"/>
    </source>
</evidence>
<evidence type="ECO:0000313" key="11">
    <source>
        <dbReference type="EMBL" id="RFA97549.1"/>
    </source>
</evidence>
<evidence type="ECO:0000256" key="6">
    <source>
        <dbReference type="ARBA" id="ARBA00022619"/>
    </source>
</evidence>